<sequence>MSPKSYIIAGLFGLGLLVPGLSAAADIQAGEALSTSCAACHGSNGIAQIQGYPNLAGQNEQYLVSSLKAYRGKQRRGGQALVMQGQATGLSDDDIVNLAAFYAGLPAAGE</sequence>
<dbReference type="PANTHER" id="PTHR33751:SF9">
    <property type="entry name" value="CYTOCHROME C4"/>
    <property type="match status" value="1"/>
</dbReference>
<dbReference type="Gene3D" id="1.10.760.10">
    <property type="entry name" value="Cytochrome c-like domain"/>
    <property type="match status" value="1"/>
</dbReference>
<dbReference type="GO" id="GO:0020037">
    <property type="term" value="F:heme binding"/>
    <property type="evidence" value="ECO:0007669"/>
    <property type="project" value="InterPro"/>
</dbReference>
<keyword evidence="1" id="KW-0813">Transport</keyword>
<dbReference type="Proteomes" id="UP000292298">
    <property type="component" value="Unassembled WGS sequence"/>
</dbReference>
<dbReference type="AlphaFoldDB" id="A0A4Q8CYT2"/>
<feature type="domain" description="Cytochrome c" evidence="8">
    <location>
        <begin position="25"/>
        <end position="106"/>
    </location>
</feature>
<keyword evidence="7" id="KW-0732">Signal</keyword>
<dbReference type="PANTHER" id="PTHR33751">
    <property type="entry name" value="CBB3-TYPE CYTOCHROME C OXIDASE SUBUNIT FIXP"/>
    <property type="match status" value="1"/>
</dbReference>
<dbReference type="SUPFAM" id="SSF46626">
    <property type="entry name" value="Cytochrome c"/>
    <property type="match status" value="1"/>
</dbReference>
<evidence type="ECO:0000256" key="6">
    <source>
        <dbReference type="PROSITE-ProRule" id="PRU00433"/>
    </source>
</evidence>
<dbReference type="InterPro" id="IPR009056">
    <property type="entry name" value="Cyt_c-like_dom"/>
</dbReference>
<dbReference type="OrthoDB" id="9796421at2"/>
<evidence type="ECO:0000256" key="2">
    <source>
        <dbReference type="ARBA" id="ARBA00022617"/>
    </source>
</evidence>
<evidence type="ECO:0000256" key="1">
    <source>
        <dbReference type="ARBA" id="ARBA00022448"/>
    </source>
</evidence>
<evidence type="ECO:0000256" key="7">
    <source>
        <dbReference type="SAM" id="SignalP"/>
    </source>
</evidence>
<evidence type="ECO:0000313" key="10">
    <source>
        <dbReference type="Proteomes" id="UP000292298"/>
    </source>
</evidence>
<proteinExistence type="predicted"/>
<keyword evidence="5 6" id="KW-0408">Iron</keyword>
<keyword evidence="2 6" id="KW-0349">Heme</keyword>
<protein>
    <submittedName>
        <fullName evidence="9">Cytochrome c553</fullName>
    </submittedName>
</protein>
<dbReference type="GO" id="GO:0046872">
    <property type="term" value="F:metal ion binding"/>
    <property type="evidence" value="ECO:0007669"/>
    <property type="project" value="UniProtKB-KW"/>
</dbReference>
<evidence type="ECO:0000256" key="3">
    <source>
        <dbReference type="ARBA" id="ARBA00022723"/>
    </source>
</evidence>
<accession>A0A4Q8CYT2</accession>
<comment type="caution">
    <text evidence="9">The sequence shown here is derived from an EMBL/GenBank/DDBJ whole genome shotgun (WGS) entry which is preliminary data.</text>
</comment>
<evidence type="ECO:0000256" key="4">
    <source>
        <dbReference type="ARBA" id="ARBA00022982"/>
    </source>
</evidence>
<dbReference type="GO" id="GO:0009055">
    <property type="term" value="F:electron transfer activity"/>
    <property type="evidence" value="ECO:0007669"/>
    <property type="project" value="InterPro"/>
</dbReference>
<dbReference type="RefSeq" id="WP_130502489.1">
    <property type="nucleotide sequence ID" value="NZ_SHLI01000001.1"/>
</dbReference>
<keyword evidence="10" id="KW-1185">Reference proteome</keyword>
<feature type="signal peptide" evidence="7">
    <location>
        <begin position="1"/>
        <end position="24"/>
    </location>
</feature>
<gene>
    <name evidence="9" type="ORF">EV698_0388</name>
</gene>
<evidence type="ECO:0000313" key="9">
    <source>
        <dbReference type="EMBL" id="RZU98149.1"/>
    </source>
</evidence>
<organism evidence="9 10">
    <name type="scientific">Spiribacter vilamensis</name>
    <dbReference type="NCBI Taxonomy" id="531306"/>
    <lineage>
        <taxon>Bacteria</taxon>
        <taxon>Pseudomonadati</taxon>
        <taxon>Pseudomonadota</taxon>
        <taxon>Gammaproteobacteria</taxon>
        <taxon>Chromatiales</taxon>
        <taxon>Ectothiorhodospiraceae</taxon>
        <taxon>Spiribacter</taxon>
    </lineage>
</organism>
<dbReference type="Pfam" id="PF00034">
    <property type="entry name" value="Cytochrom_C"/>
    <property type="match status" value="1"/>
</dbReference>
<keyword evidence="3 6" id="KW-0479">Metal-binding</keyword>
<evidence type="ECO:0000256" key="5">
    <source>
        <dbReference type="ARBA" id="ARBA00023004"/>
    </source>
</evidence>
<dbReference type="PROSITE" id="PS51007">
    <property type="entry name" value="CYTC"/>
    <property type="match status" value="1"/>
</dbReference>
<name>A0A4Q8CYT2_9GAMM</name>
<dbReference type="InterPro" id="IPR036909">
    <property type="entry name" value="Cyt_c-like_dom_sf"/>
</dbReference>
<reference evidence="9 10" key="1">
    <citation type="submission" date="2019-02" db="EMBL/GenBank/DDBJ databases">
        <title>Genomic Encyclopedia of Type Strains, Phase IV (KMG-IV): sequencing the most valuable type-strain genomes for metagenomic binning, comparative biology and taxonomic classification.</title>
        <authorList>
            <person name="Goeker M."/>
        </authorList>
    </citation>
    <scope>NUCLEOTIDE SEQUENCE [LARGE SCALE GENOMIC DNA]</scope>
    <source>
        <strain evidence="9 10">DSM 21056</strain>
    </source>
</reference>
<dbReference type="EMBL" id="SHLI01000001">
    <property type="protein sequence ID" value="RZU98149.1"/>
    <property type="molecule type" value="Genomic_DNA"/>
</dbReference>
<keyword evidence="4" id="KW-0249">Electron transport</keyword>
<evidence type="ECO:0000259" key="8">
    <source>
        <dbReference type="PROSITE" id="PS51007"/>
    </source>
</evidence>
<dbReference type="InterPro" id="IPR050597">
    <property type="entry name" value="Cytochrome_c_Oxidase_Subunit"/>
</dbReference>
<feature type="chain" id="PRO_5020530142" evidence="7">
    <location>
        <begin position="25"/>
        <end position="110"/>
    </location>
</feature>